<proteinExistence type="predicted"/>
<dbReference type="PANTHER" id="PTHR42783">
    <property type="entry name" value="GLUTAMATE SYNTHASE [NADPH] SMALL CHAIN"/>
    <property type="match status" value="1"/>
</dbReference>
<accession>A0A948W6C1</accession>
<evidence type="ECO:0000259" key="1">
    <source>
        <dbReference type="Pfam" id="PF07992"/>
    </source>
</evidence>
<feature type="domain" description="Dihydroprymidine dehydrogenase" evidence="2">
    <location>
        <begin position="13"/>
        <end position="121"/>
    </location>
</feature>
<dbReference type="Gene3D" id="3.50.50.60">
    <property type="entry name" value="FAD/NAD(P)-binding domain"/>
    <property type="match status" value="2"/>
</dbReference>
<dbReference type="GO" id="GO:0051536">
    <property type="term" value="F:iron-sulfur cluster binding"/>
    <property type="evidence" value="ECO:0007669"/>
    <property type="project" value="InterPro"/>
</dbReference>
<dbReference type="SUPFAM" id="SSF51971">
    <property type="entry name" value="Nucleotide-binding domain"/>
    <property type="match status" value="1"/>
</dbReference>
<dbReference type="InterPro" id="IPR009051">
    <property type="entry name" value="Helical_ferredxn"/>
</dbReference>
<dbReference type="Proteomes" id="UP000777784">
    <property type="component" value="Unassembled WGS sequence"/>
</dbReference>
<dbReference type="GO" id="GO:0016491">
    <property type="term" value="F:oxidoreductase activity"/>
    <property type="evidence" value="ECO:0007669"/>
    <property type="project" value="InterPro"/>
</dbReference>
<organism evidence="3 4">
    <name type="scientific">Eiseniibacteriota bacterium</name>
    <dbReference type="NCBI Taxonomy" id="2212470"/>
    <lineage>
        <taxon>Bacteria</taxon>
        <taxon>Candidatus Eiseniibacteriota</taxon>
    </lineage>
</organism>
<feature type="domain" description="FAD/NAD(P)-binding" evidence="1">
    <location>
        <begin position="135"/>
        <end position="429"/>
    </location>
</feature>
<dbReference type="SUPFAM" id="SSF46548">
    <property type="entry name" value="alpha-helical ferredoxin"/>
    <property type="match status" value="1"/>
</dbReference>
<comment type="caution">
    <text evidence="3">The sequence shown here is derived from an EMBL/GenBank/DDBJ whole genome shotgun (WGS) entry which is preliminary data.</text>
</comment>
<gene>
    <name evidence="3" type="ORF">KJ970_10505</name>
</gene>
<protein>
    <submittedName>
        <fullName evidence="3">NAD(P)-dependent oxidoreductase</fullName>
    </submittedName>
</protein>
<dbReference type="InterPro" id="IPR023753">
    <property type="entry name" value="FAD/NAD-binding_dom"/>
</dbReference>
<dbReference type="InterPro" id="IPR036188">
    <property type="entry name" value="FAD/NAD-bd_sf"/>
</dbReference>
<dbReference type="Pfam" id="PF14691">
    <property type="entry name" value="Fer4_20"/>
    <property type="match status" value="1"/>
</dbReference>
<dbReference type="InterPro" id="IPR028261">
    <property type="entry name" value="DPD_II"/>
</dbReference>
<evidence type="ECO:0000313" key="3">
    <source>
        <dbReference type="EMBL" id="MBU2691344.1"/>
    </source>
</evidence>
<dbReference type="Pfam" id="PF07992">
    <property type="entry name" value="Pyr_redox_2"/>
    <property type="match status" value="1"/>
</dbReference>
<dbReference type="EMBL" id="JAHJDP010000056">
    <property type="protein sequence ID" value="MBU2691344.1"/>
    <property type="molecule type" value="Genomic_DNA"/>
</dbReference>
<dbReference type="Gene3D" id="1.10.1060.10">
    <property type="entry name" value="Alpha-helical ferredoxin"/>
    <property type="match status" value="1"/>
</dbReference>
<dbReference type="PRINTS" id="PR00419">
    <property type="entry name" value="ADXRDTASE"/>
</dbReference>
<dbReference type="Gene3D" id="3.40.50.720">
    <property type="entry name" value="NAD(P)-binding Rossmann-like Domain"/>
    <property type="match status" value="1"/>
</dbReference>
<name>A0A948W6C1_UNCEI</name>
<dbReference type="PANTHER" id="PTHR42783:SF3">
    <property type="entry name" value="GLUTAMATE SYNTHASE [NADPH] SMALL CHAIN-RELATED"/>
    <property type="match status" value="1"/>
</dbReference>
<evidence type="ECO:0000313" key="4">
    <source>
        <dbReference type="Proteomes" id="UP000777784"/>
    </source>
</evidence>
<evidence type="ECO:0000259" key="2">
    <source>
        <dbReference type="Pfam" id="PF14691"/>
    </source>
</evidence>
<sequence>MSKTRLTAEELERNFAELNPPLTKDEARAAASRCLFCYDAPCTRACPTGIDVPRFIRQILHNNPLGAAETILRDNALGGSCARVCPTEVLCEGACVDRILRGEPVLIGRLQRFAVDEADRRGINFFEFKPESGKKIAVVGSGPAGLSCAAELRAFGHQVTLFEARDRLGGLNTLGIAPYKIRTSDALAEVERILGTGLEIRKHATIDGAGVTELLSRNDAVFLGVGLGKTADLQLPGENHPDVWEGLDFIFQAHLSPFTDCKVGQVVAVLGGGNTAMDAACKALRLGAERVVIVYRRTSQEMPAYIKEYELAKNDGAVFEWLTTPVEFLSDGGGLRGVKCRRVRLEGTGRKARVVPIEGGEFTIPCDMAVKALGQEPLRGLLKAIDGLKTEGNRIIVNPETYETSVPRLYAGGDCVSGGGEVVHAVQEGKIAARAIHTSL</sequence>
<dbReference type="AlphaFoldDB" id="A0A948W6C1"/>
<reference evidence="3" key="1">
    <citation type="submission" date="2021-05" db="EMBL/GenBank/DDBJ databases">
        <title>Energy efficiency and biological interactions define the core microbiome of deep oligotrophic groundwater.</title>
        <authorList>
            <person name="Mehrshad M."/>
            <person name="Lopez-Fernandez M."/>
            <person name="Bell E."/>
            <person name="Bernier-Latmani R."/>
            <person name="Bertilsson S."/>
            <person name="Dopson M."/>
        </authorList>
    </citation>
    <scope>NUCLEOTIDE SEQUENCE</scope>
    <source>
        <strain evidence="3">Modern_marine.mb.64</strain>
    </source>
</reference>